<protein>
    <recommendedName>
        <fullName evidence="1">Glycoamylase-like domain-containing protein</fullName>
    </recommendedName>
</protein>
<proteinExistence type="predicted"/>
<accession>A0A328TUQ1</accession>
<dbReference type="EMBL" id="QLUW01000005">
    <property type="protein sequence ID" value="RAP74050.1"/>
    <property type="molecule type" value="Genomic_DNA"/>
</dbReference>
<dbReference type="Pfam" id="PF10091">
    <property type="entry name" value="Glycoamylase"/>
    <property type="match status" value="1"/>
</dbReference>
<gene>
    <name evidence="2" type="ORF">DL346_23535</name>
</gene>
<evidence type="ECO:0000259" key="1">
    <source>
        <dbReference type="Pfam" id="PF10091"/>
    </source>
</evidence>
<reference evidence="2 3" key="1">
    <citation type="submission" date="2018-06" db="EMBL/GenBank/DDBJ databases">
        <title>Paenibacillus montanisoli sp. nov., isolated from mountain area soil.</title>
        <authorList>
            <person name="Wu M."/>
        </authorList>
    </citation>
    <scope>NUCLEOTIDE SEQUENCE [LARGE SCALE GENOMIC DNA]</scope>
    <source>
        <strain evidence="2 3">RA17</strain>
    </source>
</reference>
<evidence type="ECO:0000313" key="2">
    <source>
        <dbReference type="EMBL" id="RAP74050.1"/>
    </source>
</evidence>
<dbReference type="AlphaFoldDB" id="A0A328TUQ1"/>
<dbReference type="Gene3D" id="1.50.10.140">
    <property type="match status" value="1"/>
</dbReference>
<keyword evidence="3" id="KW-1185">Reference proteome</keyword>
<name>A0A328TUQ1_9BACL</name>
<dbReference type="Proteomes" id="UP000249260">
    <property type="component" value="Unassembled WGS sequence"/>
</dbReference>
<evidence type="ECO:0000313" key="3">
    <source>
        <dbReference type="Proteomes" id="UP000249260"/>
    </source>
</evidence>
<feature type="domain" description="Glycoamylase-like" evidence="1">
    <location>
        <begin position="13"/>
        <end position="40"/>
    </location>
</feature>
<dbReference type="InterPro" id="IPR019282">
    <property type="entry name" value="Glycoamylase-like_cons_dom"/>
</dbReference>
<comment type="caution">
    <text evidence="2">The sequence shown here is derived from an EMBL/GenBank/DDBJ whole genome shotgun (WGS) entry which is preliminary data.</text>
</comment>
<dbReference type="OrthoDB" id="5937621at2"/>
<organism evidence="2 3">
    <name type="scientific">Paenibacillus montanisoli</name>
    <dbReference type="NCBI Taxonomy" id="2081970"/>
    <lineage>
        <taxon>Bacteria</taxon>
        <taxon>Bacillati</taxon>
        <taxon>Bacillota</taxon>
        <taxon>Bacilli</taxon>
        <taxon>Bacillales</taxon>
        <taxon>Paenibacillaceae</taxon>
        <taxon>Paenibacillus</taxon>
    </lineage>
</organism>
<sequence length="60" mass="6952">MLEEESRKSFDFLIGIDKGITLLMLENYRSGFVWKQYMKNAHVRWTEKSGGPLMTAANDP</sequence>